<accession>A0ABY8WD15</accession>
<sequence length="165" mass="18413">MSGLPAHIRAMVELSPVEDLLLVLLREALAGISVQSLIWDNQTFPMVLVRRQPSFGEWMGDPRFVDSADVAIHTFCADPNGDEDAALLAEAVRVALRDAWLMYRSVPQRGHLTRVTMTSAPRRVTDWATATGPVQFADLPTGVWRYETLYRVAIRKPFARPLPSA</sequence>
<keyword evidence="2" id="KW-1185">Reference proteome</keyword>
<evidence type="ECO:0000313" key="1">
    <source>
        <dbReference type="EMBL" id="WIM95771.1"/>
    </source>
</evidence>
<protein>
    <submittedName>
        <fullName evidence="1">Uncharacterized protein</fullName>
    </submittedName>
</protein>
<name>A0ABY8WD15_9ACTN</name>
<reference evidence="1 2" key="1">
    <citation type="submission" date="2023-06" db="EMBL/GenBank/DDBJ databases">
        <authorList>
            <person name="Yushchuk O."/>
            <person name="Binda E."/>
            <person name="Ruckert-Reed C."/>
            <person name="Fedorenko V."/>
            <person name="Kalinowski J."/>
            <person name="Marinelli F."/>
        </authorList>
    </citation>
    <scope>NUCLEOTIDE SEQUENCE [LARGE SCALE GENOMIC DNA]</scope>
    <source>
        <strain evidence="1 2">NRRL 3884</strain>
    </source>
</reference>
<dbReference type="Proteomes" id="UP001240150">
    <property type="component" value="Chromosome"/>
</dbReference>
<dbReference type="EMBL" id="CP126980">
    <property type="protein sequence ID" value="WIM95771.1"/>
    <property type="molecule type" value="Genomic_DNA"/>
</dbReference>
<organism evidence="1 2">
    <name type="scientific">Actinoplanes oblitus</name>
    <dbReference type="NCBI Taxonomy" id="3040509"/>
    <lineage>
        <taxon>Bacteria</taxon>
        <taxon>Bacillati</taxon>
        <taxon>Actinomycetota</taxon>
        <taxon>Actinomycetes</taxon>
        <taxon>Micromonosporales</taxon>
        <taxon>Micromonosporaceae</taxon>
        <taxon>Actinoplanes</taxon>
    </lineage>
</organism>
<gene>
    <name evidence="1" type="ORF">ACTOB_007901</name>
</gene>
<dbReference type="RefSeq" id="WP_284917083.1">
    <property type="nucleotide sequence ID" value="NZ_CP126980.1"/>
</dbReference>
<evidence type="ECO:0000313" key="2">
    <source>
        <dbReference type="Proteomes" id="UP001240150"/>
    </source>
</evidence>
<proteinExistence type="predicted"/>